<dbReference type="EMBL" id="MNCJ02000319">
    <property type="protein sequence ID" value="KAF5811306.1"/>
    <property type="molecule type" value="Genomic_DNA"/>
</dbReference>
<dbReference type="GO" id="GO:0009003">
    <property type="term" value="F:signal peptidase activity"/>
    <property type="evidence" value="ECO:0007669"/>
    <property type="project" value="UniProtKB-EC"/>
</dbReference>
<evidence type="ECO:0000256" key="1">
    <source>
        <dbReference type="ARBA" id="ARBA00004273"/>
    </source>
</evidence>
<proteinExistence type="predicted"/>
<dbReference type="InterPro" id="IPR052064">
    <property type="entry name" value="Mito_IMP1_subunit"/>
</dbReference>
<keyword evidence="2" id="KW-0999">Mitochondrion inner membrane</keyword>
<keyword evidence="4" id="KW-0496">Mitochondrion</keyword>
<organism evidence="7 8">
    <name type="scientific">Helianthus annuus</name>
    <name type="common">Common sunflower</name>
    <dbReference type="NCBI Taxonomy" id="4232"/>
    <lineage>
        <taxon>Eukaryota</taxon>
        <taxon>Viridiplantae</taxon>
        <taxon>Streptophyta</taxon>
        <taxon>Embryophyta</taxon>
        <taxon>Tracheophyta</taxon>
        <taxon>Spermatophyta</taxon>
        <taxon>Magnoliopsida</taxon>
        <taxon>eudicotyledons</taxon>
        <taxon>Gunneridae</taxon>
        <taxon>Pentapetalae</taxon>
        <taxon>asterids</taxon>
        <taxon>campanulids</taxon>
        <taxon>Asterales</taxon>
        <taxon>Asteraceae</taxon>
        <taxon>Asteroideae</taxon>
        <taxon>Heliantheae alliance</taxon>
        <taxon>Heliantheae</taxon>
        <taxon>Helianthus</taxon>
    </lineage>
</organism>
<dbReference type="Gramene" id="mRNA:HanXRQr2_Chr04g0179931">
    <property type="protein sequence ID" value="mRNA:HanXRQr2_Chr04g0179931"/>
    <property type="gene ID" value="HanXRQr2_Chr04g0179931"/>
</dbReference>
<name>A0A251V0D6_HELAN</name>
<dbReference type="STRING" id="4232.A0A251V0D6"/>
<dbReference type="Proteomes" id="UP000215914">
    <property type="component" value="Chromosome 4"/>
</dbReference>
<dbReference type="GO" id="GO:0006465">
    <property type="term" value="P:signal peptide processing"/>
    <property type="evidence" value="ECO:0007669"/>
    <property type="project" value="InterPro"/>
</dbReference>
<accession>A0A251V0D6</accession>
<comment type="subcellular location">
    <subcellularLocation>
        <location evidence="1">Mitochondrion inner membrane</location>
    </subcellularLocation>
</comment>
<dbReference type="SUPFAM" id="SSF51306">
    <property type="entry name" value="LexA/Signal peptidase"/>
    <property type="match status" value="1"/>
</dbReference>
<keyword evidence="8" id="KW-1185">Reference proteome</keyword>
<evidence type="ECO:0000256" key="3">
    <source>
        <dbReference type="ARBA" id="ARBA00022801"/>
    </source>
</evidence>
<reference evidence="7" key="2">
    <citation type="submission" date="2017-02" db="EMBL/GenBank/DDBJ databases">
        <title>Sunflower complete genome.</title>
        <authorList>
            <person name="Langlade N."/>
            <person name="Munos S."/>
        </authorList>
    </citation>
    <scope>NUCLEOTIDE SEQUENCE [LARGE SCALE GENOMIC DNA]</scope>
    <source>
        <tissue evidence="7">Leaves</tissue>
    </source>
</reference>
<evidence type="ECO:0000313" key="6">
    <source>
        <dbReference type="EMBL" id="KAF5811306.1"/>
    </source>
</evidence>
<dbReference type="EMBL" id="CM007893">
    <property type="protein sequence ID" value="OTG29077.1"/>
    <property type="molecule type" value="Genomic_DNA"/>
</dbReference>
<evidence type="ECO:0000313" key="7">
    <source>
        <dbReference type="EMBL" id="OTG29077.1"/>
    </source>
</evidence>
<dbReference type="InParanoid" id="A0A251V0D6"/>
<dbReference type="InterPro" id="IPR019533">
    <property type="entry name" value="Peptidase_S26"/>
</dbReference>
<evidence type="ECO:0000256" key="4">
    <source>
        <dbReference type="ARBA" id="ARBA00023128"/>
    </source>
</evidence>
<dbReference type="AlphaFoldDB" id="A0A251V0D6"/>
<dbReference type="CDD" id="cd06530">
    <property type="entry name" value="S26_SPase_I"/>
    <property type="match status" value="1"/>
</dbReference>
<keyword evidence="5" id="KW-0472">Membrane</keyword>
<dbReference type="InterPro" id="IPR036286">
    <property type="entry name" value="LexA/Signal_pep-like_sf"/>
</dbReference>
<dbReference type="GO" id="GO:0006627">
    <property type="term" value="P:protein processing involved in protein targeting to mitochondrion"/>
    <property type="evidence" value="ECO:0000318"/>
    <property type="project" value="GO_Central"/>
</dbReference>
<evidence type="ECO:0000313" key="8">
    <source>
        <dbReference type="Proteomes" id="UP000215914"/>
    </source>
</evidence>
<dbReference type="GO" id="GO:0042720">
    <property type="term" value="C:mitochondrial inner membrane peptidase complex"/>
    <property type="evidence" value="ECO:0000318"/>
    <property type="project" value="GO_Central"/>
</dbReference>
<sequence>MSPTPTFNLSNEIVLLDRISTRHGNVGPGDAVVLQSPENPRKFVIERIMGVEGDILTYLMDPRNSVGSTETLAVPKGHVWVEGDNIESRIKVVHYVTHFAL</sequence>
<reference evidence="6" key="3">
    <citation type="submission" date="2020-06" db="EMBL/GenBank/DDBJ databases">
        <title>Helianthus annuus Genome sequencing and assembly Release 2.</title>
        <authorList>
            <person name="Gouzy J."/>
            <person name="Langlade N."/>
            <person name="Munos S."/>
        </authorList>
    </citation>
    <scope>NUCLEOTIDE SEQUENCE</scope>
    <source>
        <tissue evidence="6">Leaves</tissue>
    </source>
</reference>
<protein>
    <submittedName>
        <fullName evidence="6 7">Signal peptidase I</fullName>
        <ecNumber evidence="6">3.4.21.89</ecNumber>
    </submittedName>
</protein>
<dbReference type="PANTHER" id="PTHR12383:SF34">
    <property type="entry name" value="PEPTIDASE S26A, SIGNAL PEPTIDASE I-RELATED"/>
    <property type="match status" value="1"/>
</dbReference>
<evidence type="ECO:0000256" key="5">
    <source>
        <dbReference type="ARBA" id="ARBA00023136"/>
    </source>
</evidence>
<dbReference type="GO" id="GO:0004252">
    <property type="term" value="F:serine-type endopeptidase activity"/>
    <property type="evidence" value="ECO:0007669"/>
    <property type="project" value="InterPro"/>
</dbReference>
<keyword evidence="3 6" id="KW-0378">Hydrolase</keyword>
<gene>
    <name evidence="7" type="ORF">HannXRQ_Chr04g0118291</name>
    <name evidence="6" type="ORF">HanXRQr2_Chr04g0179931</name>
</gene>
<dbReference type="Gene3D" id="2.10.109.10">
    <property type="entry name" value="Umud Fragment, subunit A"/>
    <property type="match status" value="1"/>
</dbReference>
<dbReference type="EC" id="3.4.21.89" evidence="6"/>
<reference evidence="6 8" key="1">
    <citation type="journal article" date="2017" name="Nature">
        <title>The sunflower genome provides insights into oil metabolism, flowering and Asterid evolution.</title>
        <authorList>
            <person name="Badouin H."/>
            <person name="Gouzy J."/>
            <person name="Grassa C.J."/>
            <person name="Murat F."/>
            <person name="Staton S.E."/>
            <person name="Cottret L."/>
            <person name="Lelandais-Briere C."/>
            <person name="Owens G.L."/>
            <person name="Carrere S."/>
            <person name="Mayjonade B."/>
            <person name="Legrand L."/>
            <person name="Gill N."/>
            <person name="Kane N.C."/>
            <person name="Bowers J.E."/>
            <person name="Hubner S."/>
            <person name="Bellec A."/>
            <person name="Berard A."/>
            <person name="Berges H."/>
            <person name="Blanchet N."/>
            <person name="Boniface M.C."/>
            <person name="Brunel D."/>
            <person name="Catrice O."/>
            <person name="Chaidir N."/>
            <person name="Claudel C."/>
            <person name="Donnadieu C."/>
            <person name="Faraut T."/>
            <person name="Fievet G."/>
            <person name="Helmstetter N."/>
            <person name="King M."/>
            <person name="Knapp S.J."/>
            <person name="Lai Z."/>
            <person name="Le Paslier M.C."/>
            <person name="Lippi Y."/>
            <person name="Lorenzon L."/>
            <person name="Mandel J.R."/>
            <person name="Marage G."/>
            <person name="Marchand G."/>
            <person name="Marquand E."/>
            <person name="Bret-Mestries E."/>
            <person name="Morien E."/>
            <person name="Nambeesan S."/>
            <person name="Nguyen T."/>
            <person name="Pegot-Espagnet P."/>
            <person name="Pouilly N."/>
            <person name="Raftis F."/>
            <person name="Sallet E."/>
            <person name="Schiex T."/>
            <person name="Thomas J."/>
            <person name="Vandecasteele C."/>
            <person name="Vares D."/>
            <person name="Vear F."/>
            <person name="Vautrin S."/>
            <person name="Crespi M."/>
            <person name="Mangin B."/>
            <person name="Burke J.M."/>
            <person name="Salse J."/>
            <person name="Munos S."/>
            <person name="Vincourt P."/>
            <person name="Rieseberg L.H."/>
            <person name="Langlade N.B."/>
        </authorList>
    </citation>
    <scope>NUCLEOTIDE SEQUENCE [LARGE SCALE GENOMIC DNA]</scope>
    <source>
        <strain evidence="8">cv. SF193</strain>
        <tissue evidence="6">Leaves</tissue>
    </source>
</reference>
<evidence type="ECO:0000256" key="2">
    <source>
        <dbReference type="ARBA" id="ARBA00022792"/>
    </source>
</evidence>
<dbReference type="PANTHER" id="PTHR12383">
    <property type="entry name" value="PROTEASE FAMILY S26 MITOCHONDRIAL INNER MEMBRANE PROTEASE-RELATED"/>
    <property type="match status" value="1"/>
</dbReference>